<keyword evidence="1" id="KW-0812">Transmembrane</keyword>
<comment type="caution">
    <text evidence="2">The sequence shown here is derived from an EMBL/GenBank/DDBJ whole genome shotgun (WGS) entry which is preliminary data.</text>
</comment>
<keyword evidence="1" id="KW-0472">Membrane</keyword>
<evidence type="ECO:0000313" key="2">
    <source>
        <dbReference type="EMBL" id="HIW83282.1"/>
    </source>
</evidence>
<reference evidence="2" key="2">
    <citation type="submission" date="2021-04" db="EMBL/GenBank/DDBJ databases">
        <authorList>
            <person name="Gilroy R."/>
        </authorList>
    </citation>
    <scope>NUCLEOTIDE SEQUENCE</scope>
    <source>
        <strain evidence="2">ChiSxjej1B13-11762</strain>
    </source>
</reference>
<organism evidence="2 3">
    <name type="scientific">Candidatus Dorea gallistercoris</name>
    <dbReference type="NCBI Taxonomy" id="2838542"/>
    <lineage>
        <taxon>Bacteria</taxon>
        <taxon>Bacillati</taxon>
        <taxon>Bacillota</taxon>
        <taxon>Clostridia</taxon>
        <taxon>Lachnospirales</taxon>
        <taxon>Lachnospiraceae</taxon>
        <taxon>Dorea</taxon>
    </lineage>
</organism>
<accession>A0A9D1R927</accession>
<keyword evidence="1" id="KW-1133">Transmembrane helix</keyword>
<evidence type="ECO:0000313" key="3">
    <source>
        <dbReference type="Proteomes" id="UP000824263"/>
    </source>
</evidence>
<feature type="transmembrane region" description="Helical" evidence="1">
    <location>
        <begin position="56"/>
        <end position="77"/>
    </location>
</feature>
<sequence length="81" mass="8701">MALLWNLVNRFFHEEWTTGVFLAVNILFWAAASMAVGMLFCIVAAGAASASCAADVLCMSIYAGIILGLFGGIIFLIRRQA</sequence>
<proteinExistence type="predicted"/>
<reference evidence="2" key="1">
    <citation type="journal article" date="2021" name="PeerJ">
        <title>Extensive microbial diversity within the chicken gut microbiome revealed by metagenomics and culture.</title>
        <authorList>
            <person name="Gilroy R."/>
            <person name="Ravi A."/>
            <person name="Getino M."/>
            <person name="Pursley I."/>
            <person name="Horton D.L."/>
            <person name="Alikhan N.F."/>
            <person name="Baker D."/>
            <person name="Gharbi K."/>
            <person name="Hall N."/>
            <person name="Watson M."/>
            <person name="Adriaenssens E.M."/>
            <person name="Foster-Nyarko E."/>
            <person name="Jarju S."/>
            <person name="Secka A."/>
            <person name="Antonio M."/>
            <person name="Oren A."/>
            <person name="Chaudhuri R.R."/>
            <person name="La Ragione R."/>
            <person name="Hildebrand F."/>
            <person name="Pallen M.J."/>
        </authorList>
    </citation>
    <scope>NUCLEOTIDE SEQUENCE</scope>
    <source>
        <strain evidence="2">ChiSxjej1B13-11762</strain>
    </source>
</reference>
<dbReference type="Proteomes" id="UP000824263">
    <property type="component" value="Unassembled WGS sequence"/>
</dbReference>
<evidence type="ECO:0000256" key="1">
    <source>
        <dbReference type="SAM" id="Phobius"/>
    </source>
</evidence>
<gene>
    <name evidence="2" type="ORF">H9873_03040</name>
</gene>
<protein>
    <submittedName>
        <fullName evidence="2">Uncharacterized protein</fullName>
    </submittedName>
</protein>
<feature type="transmembrane region" description="Helical" evidence="1">
    <location>
        <begin position="20"/>
        <end position="44"/>
    </location>
</feature>
<dbReference type="EMBL" id="DXGF01000055">
    <property type="protein sequence ID" value="HIW83282.1"/>
    <property type="molecule type" value="Genomic_DNA"/>
</dbReference>
<name>A0A9D1R927_9FIRM</name>
<dbReference type="AlphaFoldDB" id="A0A9D1R927"/>